<dbReference type="Gene3D" id="1.10.630.10">
    <property type="entry name" value="Cytochrome P450"/>
    <property type="match status" value="1"/>
</dbReference>
<proteinExistence type="inferred from homology"/>
<dbReference type="GO" id="GO:0005506">
    <property type="term" value="F:iron ion binding"/>
    <property type="evidence" value="ECO:0007669"/>
    <property type="project" value="InterPro"/>
</dbReference>
<dbReference type="Proteomes" id="UP001362999">
    <property type="component" value="Unassembled WGS sequence"/>
</dbReference>
<dbReference type="GO" id="GO:0016020">
    <property type="term" value="C:membrane"/>
    <property type="evidence" value="ECO:0007669"/>
    <property type="project" value="UniProtKB-SubCell"/>
</dbReference>
<evidence type="ECO:0000256" key="2">
    <source>
        <dbReference type="ARBA" id="ARBA00004370"/>
    </source>
</evidence>
<dbReference type="AlphaFoldDB" id="A0AAW0B987"/>
<evidence type="ECO:0000256" key="8">
    <source>
        <dbReference type="ARBA" id="ARBA00022989"/>
    </source>
</evidence>
<evidence type="ECO:0000256" key="5">
    <source>
        <dbReference type="ARBA" id="ARBA00022617"/>
    </source>
</evidence>
<sequence>MDHDPSLLQMFSISLFFCLCLSYFYLRLNQKSVVALIPGPPSNSWMFGHMKLLLLPANYGDFEYTWQKEYGPVYRIKGCFGEDRLMLSDPLPLQHVLNTTFFTHGPALAQAISLAFDDKAVMASHGSRHKRLRAATQVGFTASAVRGYQPLFERVARRLTEQLEKICALNPDGTPTDILPIIAEASLNSMSQALLSYSTEELGKDFVTNNAKVLSLAATHSPTQLLASAITSRFPPWFWRLLTHLPGIPDFDLIRNAKVFAKAVGLKAIREKLAAARMQEGGVSESTSEFQGDVFDLLLNISSTSSNKPQKAVLTHEELASQTGTFFIAGEETTTSAIVFALLELAKHQSFQDELRAEVHHFAKIKSVSETGFSYDNMPLLNALIKESLRINTPGAAQERAAIADTVLPLTNPIQLSTGEMVHSIPIRKGQVVTVAAASYHRNEALWSDDAHEFRPSRWLDGTAFHGRALGPYANLLSFLGGQRVCLGWRFALLEMQVLLFELVERFRFTCSEDERHHLRAQFANTLMPVLPDGTRGAPLVVTRC</sequence>
<dbReference type="PANTHER" id="PTHR24305">
    <property type="entry name" value="CYTOCHROME P450"/>
    <property type="match status" value="1"/>
</dbReference>
<dbReference type="EMBL" id="JAWWNJ010000037">
    <property type="protein sequence ID" value="KAK7022500.1"/>
    <property type="molecule type" value="Genomic_DNA"/>
</dbReference>
<dbReference type="InterPro" id="IPR001128">
    <property type="entry name" value="Cyt_P450"/>
</dbReference>
<evidence type="ECO:0000313" key="15">
    <source>
        <dbReference type="EMBL" id="KAK7022500.1"/>
    </source>
</evidence>
<feature type="transmembrane region" description="Helical" evidence="14">
    <location>
        <begin position="6"/>
        <end position="26"/>
    </location>
</feature>
<evidence type="ECO:0000256" key="6">
    <source>
        <dbReference type="ARBA" id="ARBA00022692"/>
    </source>
</evidence>
<comment type="cofactor">
    <cofactor evidence="1 13">
        <name>heme</name>
        <dbReference type="ChEBI" id="CHEBI:30413"/>
    </cofactor>
</comment>
<comment type="caution">
    <text evidence="15">The sequence shown here is derived from an EMBL/GenBank/DDBJ whole genome shotgun (WGS) entry which is preliminary data.</text>
</comment>
<feature type="binding site" description="axial binding residue" evidence="13">
    <location>
        <position position="486"/>
    </location>
    <ligand>
        <name>heme</name>
        <dbReference type="ChEBI" id="CHEBI:30413"/>
    </ligand>
    <ligandPart>
        <name>Fe</name>
        <dbReference type="ChEBI" id="CHEBI:18248"/>
    </ligandPart>
</feature>
<keyword evidence="5 13" id="KW-0349">Heme</keyword>
<evidence type="ECO:0000256" key="1">
    <source>
        <dbReference type="ARBA" id="ARBA00001971"/>
    </source>
</evidence>
<dbReference type="InterPro" id="IPR050121">
    <property type="entry name" value="Cytochrome_P450_monoxygenase"/>
</dbReference>
<dbReference type="PRINTS" id="PR00385">
    <property type="entry name" value="P450"/>
</dbReference>
<comment type="subcellular location">
    <subcellularLocation>
        <location evidence="2">Membrane</location>
    </subcellularLocation>
</comment>
<keyword evidence="12 14" id="KW-0472">Membrane</keyword>
<keyword evidence="7 13" id="KW-0479">Metal-binding</keyword>
<evidence type="ECO:0000256" key="12">
    <source>
        <dbReference type="ARBA" id="ARBA00023136"/>
    </source>
</evidence>
<dbReference type="InterPro" id="IPR036396">
    <property type="entry name" value="Cyt_P450_sf"/>
</dbReference>
<comment type="similarity">
    <text evidence="4">Belongs to the cytochrome P450 family.</text>
</comment>
<protein>
    <submittedName>
        <fullName evidence="15">Cytochrome P450</fullName>
    </submittedName>
</protein>
<evidence type="ECO:0000256" key="10">
    <source>
        <dbReference type="ARBA" id="ARBA00023004"/>
    </source>
</evidence>
<organism evidence="15 16">
    <name type="scientific">Favolaschia claudopus</name>
    <dbReference type="NCBI Taxonomy" id="2862362"/>
    <lineage>
        <taxon>Eukaryota</taxon>
        <taxon>Fungi</taxon>
        <taxon>Dikarya</taxon>
        <taxon>Basidiomycota</taxon>
        <taxon>Agaricomycotina</taxon>
        <taxon>Agaricomycetes</taxon>
        <taxon>Agaricomycetidae</taxon>
        <taxon>Agaricales</taxon>
        <taxon>Marasmiineae</taxon>
        <taxon>Mycenaceae</taxon>
        <taxon>Favolaschia</taxon>
    </lineage>
</organism>
<accession>A0AAW0B987</accession>
<keyword evidence="6 14" id="KW-0812">Transmembrane</keyword>
<dbReference type="SUPFAM" id="SSF48264">
    <property type="entry name" value="Cytochrome P450"/>
    <property type="match status" value="1"/>
</dbReference>
<evidence type="ECO:0000256" key="11">
    <source>
        <dbReference type="ARBA" id="ARBA00023033"/>
    </source>
</evidence>
<evidence type="ECO:0000256" key="9">
    <source>
        <dbReference type="ARBA" id="ARBA00023002"/>
    </source>
</evidence>
<dbReference type="GO" id="GO:0004497">
    <property type="term" value="F:monooxygenase activity"/>
    <property type="evidence" value="ECO:0007669"/>
    <property type="project" value="UniProtKB-KW"/>
</dbReference>
<evidence type="ECO:0000256" key="4">
    <source>
        <dbReference type="ARBA" id="ARBA00010617"/>
    </source>
</evidence>
<keyword evidence="16" id="KW-1185">Reference proteome</keyword>
<keyword evidence="11" id="KW-0503">Monooxygenase</keyword>
<dbReference type="PRINTS" id="PR00463">
    <property type="entry name" value="EP450I"/>
</dbReference>
<evidence type="ECO:0000256" key="14">
    <source>
        <dbReference type="SAM" id="Phobius"/>
    </source>
</evidence>
<keyword evidence="8 14" id="KW-1133">Transmembrane helix</keyword>
<name>A0AAW0B987_9AGAR</name>
<gene>
    <name evidence="15" type="ORF">R3P38DRAFT_2961185</name>
</gene>
<evidence type="ECO:0000256" key="13">
    <source>
        <dbReference type="PIRSR" id="PIRSR602401-1"/>
    </source>
</evidence>
<dbReference type="InterPro" id="IPR002401">
    <property type="entry name" value="Cyt_P450_E_grp-I"/>
</dbReference>
<evidence type="ECO:0000313" key="16">
    <source>
        <dbReference type="Proteomes" id="UP001362999"/>
    </source>
</evidence>
<dbReference type="GO" id="GO:0016705">
    <property type="term" value="F:oxidoreductase activity, acting on paired donors, with incorporation or reduction of molecular oxygen"/>
    <property type="evidence" value="ECO:0007669"/>
    <property type="project" value="InterPro"/>
</dbReference>
<comment type="pathway">
    <text evidence="3">Secondary metabolite biosynthesis; terpenoid biosynthesis.</text>
</comment>
<dbReference type="PANTHER" id="PTHR24305:SF166">
    <property type="entry name" value="CYTOCHROME P450 12A4, MITOCHONDRIAL-RELATED"/>
    <property type="match status" value="1"/>
</dbReference>
<keyword evidence="10 13" id="KW-0408">Iron</keyword>
<keyword evidence="9" id="KW-0560">Oxidoreductase</keyword>
<evidence type="ECO:0000256" key="7">
    <source>
        <dbReference type="ARBA" id="ARBA00022723"/>
    </source>
</evidence>
<reference evidence="15 16" key="1">
    <citation type="journal article" date="2024" name="J Genomics">
        <title>Draft genome sequencing and assembly of Favolaschia claudopus CIRM-BRFM 2984 isolated from oak limbs.</title>
        <authorList>
            <person name="Navarro D."/>
            <person name="Drula E."/>
            <person name="Chaduli D."/>
            <person name="Cazenave R."/>
            <person name="Ahrendt S."/>
            <person name="Wang J."/>
            <person name="Lipzen A."/>
            <person name="Daum C."/>
            <person name="Barry K."/>
            <person name="Grigoriev I.V."/>
            <person name="Favel A."/>
            <person name="Rosso M.N."/>
            <person name="Martin F."/>
        </authorList>
    </citation>
    <scope>NUCLEOTIDE SEQUENCE [LARGE SCALE GENOMIC DNA]</scope>
    <source>
        <strain evidence="15 16">CIRM-BRFM 2984</strain>
    </source>
</reference>
<evidence type="ECO:0000256" key="3">
    <source>
        <dbReference type="ARBA" id="ARBA00004721"/>
    </source>
</evidence>
<dbReference type="Pfam" id="PF00067">
    <property type="entry name" value="p450"/>
    <property type="match status" value="1"/>
</dbReference>
<dbReference type="GO" id="GO:0020037">
    <property type="term" value="F:heme binding"/>
    <property type="evidence" value="ECO:0007669"/>
    <property type="project" value="InterPro"/>
</dbReference>